<evidence type="ECO:0000313" key="3">
    <source>
        <dbReference type="Proteomes" id="UP000824120"/>
    </source>
</evidence>
<evidence type="ECO:0000256" key="1">
    <source>
        <dbReference type="SAM" id="MobiDB-lite"/>
    </source>
</evidence>
<evidence type="ECO:0000313" key="2">
    <source>
        <dbReference type="EMBL" id="KAG5630914.1"/>
    </source>
</evidence>
<feature type="compositionally biased region" description="Basic and acidic residues" evidence="1">
    <location>
        <begin position="265"/>
        <end position="275"/>
    </location>
</feature>
<accession>A0A9J6B2U4</accession>
<dbReference type="EMBL" id="JACXVP010000001">
    <property type="protein sequence ID" value="KAG5630914.1"/>
    <property type="molecule type" value="Genomic_DNA"/>
</dbReference>
<keyword evidence="3" id="KW-1185">Reference proteome</keyword>
<organism evidence="2 3">
    <name type="scientific">Solanum commersonii</name>
    <name type="common">Commerson's wild potato</name>
    <name type="synonym">Commerson's nightshade</name>
    <dbReference type="NCBI Taxonomy" id="4109"/>
    <lineage>
        <taxon>Eukaryota</taxon>
        <taxon>Viridiplantae</taxon>
        <taxon>Streptophyta</taxon>
        <taxon>Embryophyta</taxon>
        <taxon>Tracheophyta</taxon>
        <taxon>Spermatophyta</taxon>
        <taxon>Magnoliopsida</taxon>
        <taxon>eudicotyledons</taxon>
        <taxon>Gunneridae</taxon>
        <taxon>Pentapetalae</taxon>
        <taxon>asterids</taxon>
        <taxon>lamiids</taxon>
        <taxon>Solanales</taxon>
        <taxon>Solanaceae</taxon>
        <taxon>Solanoideae</taxon>
        <taxon>Solaneae</taxon>
        <taxon>Solanum</taxon>
    </lineage>
</organism>
<gene>
    <name evidence="2" type="ORF">H5410_002631</name>
</gene>
<sequence>MIEFIGFLFVDFTVMMLKFREIYYADLIKKKLLPKRGISLDKAEETLPVFHQRLLATSWICFATETCKANDQCVREFYAKLMDTIMASIMITIRGKVVDYRPEAINRLQSYAKQDYSMGRHKGRNIMLDDVLINIVYLIVDEFLEFKMHGIISLVVPLLITEICKWAEVEQEKKDSGKSVHVEDDPPRTPVMGPFESLASELRVVKEKKKAQLANFEKVYASLALSHGELSISHGQMKKREKSRDKFFTQMWKRVKDLWKVLKENEPLRTSRPDEDGYESIVWSDDGGDKDSEATKTNGED</sequence>
<dbReference type="Proteomes" id="UP000824120">
    <property type="component" value="Chromosome 1"/>
</dbReference>
<feature type="compositionally biased region" description="Basic and acidic residues" evidence="1">
    <location>
        <begin position="287"/>
        <end position="301"/>
    </location>
</feature>
<feature type="region of interest" description="Disordered" evidence="1">
    <location>
        <begin position="265"/>
        <end position="301"/>
    </location>
</feature>
<dbReference type="AlphaFoldDB" id="A0A9J6B2U4"/>
<reference evidence="2 3" key="1">
    <citation type="submission" date="2020-09" db="EMBL/GenBank/DDBJ databases">
        <title>De no assembly of potato wild relative species, Solanum commersonii.</title>
        <authorList>
            <person name="Cho K."/>
        </authorList>
    </citation>
    <scope>NUCLEOTIDE SEQUENCE [LARGE SCALE GENOMIC DNA]</scope>
    <source>
        <strain evidence="2">LZ3.2</strain>
        <tissue evidence="2">Leaf</tissue>
    </source>
</reference>
<protein>
    <submittedName>
        <fullName evidence="2">Uncharacterized protein</fullName>
    </submittedName>
</protein>
<proteinExistence type="predicted"/>
<comment type="caution">
    <text evidence="2">The sequence shown here is derived from an EMBL/GenBank/DDBJ whole genome shotgun (WGS) entry which is preliminary data.</text>
</comment>
<name>A0A9J6B2U4_SOLCO</name>